<dbReference type="InterPro" id="IPR050679">
    <property type="entry name" value="Bact_HTH_transcr_reg"/>
</dbReference>
<dbReference type="SUPFAM" id="SSF46785">
    <property type="entry name" value="Winged helix' DNA-binding domain"/>
    <property type="match status" value="1"/>
</dbReference>
<dbReference type="AlphaFoldDB" id="A0A2N8NNH8"/>
<dbReference type="Gene3D" id="1.10.10.10">
    <property type="entry name" value="Winged helix-like DNA-binding domain superfamily/Winged helix DNA-binding domain"/>
    <property type="match status" value="1"/>
</dbReference>
<evidence type="ECO:0000313" key="5">
    <source>
        <dbReference type="EMBL" id="MBB5123083.1"/>
    </source>
</evidence>
<evidence type="ECO:0000313" key="6">
    <source>
        <dbReference type="EMBL" id="PNE30321.1"/>
    </source>
</evidence>
<protein>
    <submittedName>
        <fullName evidence="5 6">GntR family transcriptional regulator</fullName>
    </submittedName>
</protein>
<dbReference type="InterPro" id="IPR036390">
    <property type="entry name" value="WH_DNA-bd_sf"/>
</dbReference>
<sequence length="85" mass="9515">MAEHAIDRRSPKPPFQQIAEDVIREIQAGKLEVDRSIPSAPELVKLYGVALMTAQRAIRHLVEQGYVYTVPRRGTYVKARGGADQ</sequence>
<reference evidence="7" key="1">
    <citation type="submission" date="2015-07" db="EMBL/GenBank/DDBJ databases">
        <authorList>
            <person name="Graham D.E."/>
            <person name="Giannone R.J."/>
            <person name="Gulvik C.A."/>
            <person name="Hettich R.L."/>
            <person name="Klingeman D.M."/>
            <person name="Mahan K.M."/>
            <person name="Parry R.J."/>
            <person name="Spain J.C."/>
        </authorList>
    </citation>
    <scope>NUCLEOTIDE SEQUENCE [LARGE SCALE GENOMIC DNA]</scope>
    <source>
        <strain evidence="7">ATCC 27428</strain>
    </source>
</reference>
<keyword evidence="3" id="KW-0804">Transcription</keyword>
<dbReference type="Proteomes" id="UP000528608">
    <property type="component" value="Unassembled WGS sequence"/>
</dbReference>
<name>A0A2N8NNH8_STREU</name>
<accession>A0A2N8NNH8</accession>
<reference evidence="5 8" key="3">
    <citation type="submission" date="2020-08" db="EMBL/GenBank/DDBJ databases">
        <title>Genomic Encyclopedia of Type Strains, Phase III (KMG-III): the genomes of soil and plant-associated and newly described type strains.</title>
        <authorList>
            <person name="Whitman W."/>
        </authorList>
    </citation>
    <scope>NUCLEOTIDE SEQUENCE [LARGE SCALE GENOMIC DNA]</scope>
    <source>
        <strain evidence="5 8">CECT 3259</strain>
    </source>
</reference>
<dbReference type="EMBL" id="LGUI01000012">
    <property type="protein sequence ID" value="PNE30321.1"/>
    <property type="molecule type" value="Genomic_DNA"/>
</dbReference>
<proteinExistence type="predicted"/>
<evidence type="ECO:0000256" key="2">
    <source>
        <dbReference type="ARBA" id="ARBA00023125"/>
    </source>
</evidence>
<evidence type="ECO:0000313" key="7">
    <source>
        <dbReference type="Proteomes" id="UP000235945"/>
    </source>
</evidence>
<dbReference type="GO" id="GO:0003677">
    <property type="term" value="F:DNA binding"/>
    <property type="evidence" value="ECO:0007669"/>
    <property type="project" value="UniProtKB-KW"/>
</dbReference>
<dbReference type="InterPro" id="IPR036388">
    <property type="entry name" value="WH-like_DNA-bd_sf"/>
</dbReference>
<dbReference type="OrthoDB" id="4338617at2"/>
<dbReference type="Proteomes" id="UP000235945">
    <property type="component" value="Unassembled WGS sequence"/>
</dbReference>
<evidence type="ECO:0000256" key="3">
    <source>
        <dbReference type="ARBA" id="ARBA00023163"/>
    </source>
</evidence>
<dbReference type="RefSeq" id="WP_102921504.1">
    <property type="nucleotide sequence ID" value="NZ_JACHJF010000041.1"/>
</dbReference>
<dbReference type="GO" id="GO:0003700">
    <property type="term" value="F:DNA-binding transcription factor activity"/>
    <property type="evidence" value="ECO:0007669"/>
    <property type="project" value="InterPro"/>
</dbReference>
<gene>
    <name evidence="6" type="ORF">AF335_29000</name>
    <name evidence="5" type="ORF">FHS36_006560</name>
</gene>
<dbReference type="Pfam" id="PF00392">
    <property type="entry name" value="GntR"/>
    <property type="match status" value="1"/>
</dbReference>
<evidence type="ECO:0000313" key="8">
    <source>
        <dbReference type="Proteomes" id="UP000528608"/>
    </source>
</evidence>
<dbReference type="SMART" id="SM00345">
    <property type="entry name" value="HTH_GNTR"/>
    <property type="match status" value="1"/>
</dbReference>
<reference evidence="6" key="2">
    <citation type="submission" date="2015-07" db="EMBL/GenBank/DDBJ databases">
        <authorList>
            <person name="Noorani M."/>
        </authorList>
    </citation>
    <scope>NUCLEOTIDE SEQUENCE [LARGE SCALE GENOMIC DNA]</scope>
    <source>
        <strain evidence="6">ATCC 27428</strain>
    </source>
</reference>
<feature type="domain" description="HTH gntR-type" evidence="4">
    <location>
        <begin position="12"/>
        <end position="80"/>
    </location>
</feature>
<comment type="caution">
    <text evidence="6">The sequence shown here is derived from an EMBL/GenBank/DDBJ whole genome shotgun (WGS) entry which is preliminary data.</text>
</comment>
<organism evidence="6 7">
    <name type="scientific">Streptomyces eurocidicus</name>
    <name type="common">Streptoverticillium eurocidicus</name>
    <dbReference type="NCBI Taxonomy" id="66423"/>
    <lineage>
        <taxon>Bacteria</taxon>
        <taxon>Bacillati</taxon>
        <taxon>Actinomycetota</taxon>
        <taxon>Actinomycetes</taxon>
        <taxon>Kitasatosporales</taxon>
        <taxon>Streptomycetaceae</taxon>
        <taxon>Streptomyces</taxon>
    </lineage>
</organism>
<dbReference type="PROSITE" id="PS50949">
    <property type="entry name" value="HTH_GNTR"/>
    <property type="match status" value="1"/>
</dbReference>
<dbReference type="EMBL" id="JACHJF010000041">
    <property type="protein sequence ID" value="MBB5123083.1"/>
    <property type="molecule type" value="Genomic_DNA"/>
</dbReference>
<dbReference type="CDD" id="cd07377">
    <property type="entry name" value="WHTH_GntR"/>
    <property type="match status" value="1"/>
</dbReference>
<keyword evidence="7" id="KW-1185">Reference proteome</keyword>
<keyword evidence="1" id="KW-0805">Transcription regulation</keyword>
<evidence type="ECO:0000259" key="4">
    <source>
        <dbReference type="PROSITE" id="PS50949"/>
    </source>
</evidence>
<keyword evidence="2 5" id="KW-0238">DNA-binding</keyword>
<dbReference type="InterPro" id="IPR000524">
    <property type="entry name" value="Tscrpt_reg_HTH_GntR"/>
</dbReference>
<dbReference type="PANTHER" id="PTHR44846">
    <property type="entry name" value="MANNOSYL-D-GLYCERATE TRANSPORT/METABOLISM SYSTEM REPRESSOR MNGR-RELATED"/>
    <property type="match status" value="1"/>
</dbReference>
<evidence type="ECO:0000256" key="1">
    <source>
        <dbReference type="ARBA" id="ARBA00023015"/>
    </source>
</evidence>